<dbReference type="AlphaFoldDB" id="A0A1Y4DEW7"/>
<comment type="caution">
    <text evidence="1">The sequence shown here is derived from an EMBL/GenBank/DDBJ whole genome shotgun (WGS) entry which is preliminary data.</text>
</comment>
<dbReference type="EMBL" id="NFJD01000001">
    <property type="protein sequence ID" value="OUO57455.1"/>
    <property type="molecule type" value="Genomic_DNA"/>
</dbReference>
<proteinExistence type="predicted"/>
<sequence>MSKTSYCLIAIMLAALLYMGAVRGYQFYERRAAEKAAQDAVSGNAFTFQNVPVSLAAPRPEPVSRPVAFDPAQTAIFLESAPLSFDLQQQQAQETIESILMDYAQDPNIQKFNQELADATEGEADNLADLSGEKMLKILQENPQVGKVVQESMQNPEFAKTIEQIFTNPQFIESVKQLQGNMSAAPQPKKAE</sequence>
<name>A0A1Y4DEW7_9BACT</name>
<dbReference type="Proteomes" id="UP000196368">
    <property type="component" value="Unassembled WGS sequence"/>
</dbReference>
<organism evidence="1 2">
    <name type="scientific">Candidatus Avelusimicrobium gallicola</name>
    <dbReference type="NCBI Taxonomy" id="2562704"/>
    <lineage>
        <taxon>Bacteria</taxon>
        <taxon>Pseudomonadati</taxon>
        <taxon>Elusimicrobiota</taxon>
        <taxon>Elusimicrobia</taxon>
        <taxon>Elusimicrobiales</taxon>
        <taxon>Elusimicrobiaceae</taxon>
        <taxon>Candidatus Avelusimicrobium</taxon>
    </lineage>
</organism>
<gene>
    <name evidence="1" type="ORF">B5F75_01395</name>
</gene>
<accession>A0A1Y4DEW7</accession>
<reference evidence="2" key="1">
    <citation type="submission" date="2017-04" db="EMBL/GenBank/DDBJ databases">
        <title>Function of individual gut microbiota members based on whole genome sequencing of pure cultures obtained from chicken caecum.</title>
        <authorList>
            <person name="Medvecky M."/>
            <person name="Cejkova D."/>
            <person name="Polansky O."/>
            <person name="Karasova D."/>
            <person name="Kubasova T."/>
            <person name="Cizek A."/>
            <person name="Rychlik I."/>
        </authorList>
    </citation>
    <scope>NUCLEOTIDE SEQUENCE [LARGE SCALE GENOMIC DNA]</scope>
    <source>
        <strain evidence="2">An273</strain>
    </source>
</reference>
<evidence type="ECO:0000313" key="2">
    <source>
        <dbReference type="Proteomes" id="UP000196368"/>
    </source>
</evidence>
<keyword evidence="2" id="KW-1185">Reference proteome</keyword>
<dbReference type="RefSeq" id="WP_087286804.1">
    <property type="nucleotide sequence ID" value="NZ_NFJD01000001.1"/>
</dbReference>
<protein>
    <submittedName>
        <fullName evidence="1">Uncharacterized protein</fullName>
    </submittedName>
</protein>
<evidence type="ECO:0000313" key="1">
    <source>
        <dbReference type="EMBL" id="OUO57455.1"/>
    </source>
</evidence>